<reference evidence="1 2" key="1">
    <citation type="submission" date="2019-02" db="EMBL/GenBank/DDBJ databases">
        <title>Deep-cultivation of Planctomycetes and their phenomic and genomic characterization uncovers novel biology.</title>
        <authorList>
            <person name="Wiegand S."/>
            <person name="Jogler M."/>
            <person name="Boedeker C."/>
            <person name="Pinto D."/>
            <person name="Vollmers J."/>
            <person name="Rivas-Marin E."/>
            <person name="Kohn T."/>
            <person name="Peeters S.H."/>
            <person name="Heuer A."/>
            <person name="Rast P."/>
            <person name="Oberbeckmann S."/>
            <person name="Bunk B."/>
            <person name="Jeske O."/>
            <person name="Meyerdierks A."/>
            <person name="Storesund J.E."/>
            <person name="Kallscheuer N."/>
            <person name="Luecker S."/>
            <person name="Lage O.M."/>
            <person name="Pohl T."/>
            <person name="Merkel B.J."/>
            <person name="Hornburger P."/>
            <person name="Mueller R.-W."/>
            <person name="Bruemmer F."/>
            <person name="Labrenz M."/>
            <person name="Spormann A.M."/>
            <person name="Op Den Camp H."/>
            <person name="Overmann J."/>
            <person name="Amann R."/>
            <person name="Jetten M.S.M."/>
            <person name="Mascher T."/>
            <person name="Medema M.H."/>
            <person name="Devos D.P."/>
            <person name="Kaster A.-K."/>
            <person name="Ovreas L."/>
            <person name="Rohde M."/>
            <person name="Galperin M.Y."/>
            <person name="Jogler C."/>
        </authorList>
    </citation>
    <scope>NUCLEOTIDE SEQUENCE [LARGE SCALE GENOMIC DNA]</scope>
    <source>
        <strain evidence="1 2">Poly41</strain>
    </source>
</reference>
<proteinExistence type="predicted"/>
<organism evidence="1 2">
    <name type="scientific">Novipirellula artificiosorum</name>
    <dbReference type="NCBI Taxonomy" id="2528016"/>
    <lineage>
        <taxon>Bacteria</taxon>
        <taxon>Pseudomonadati</taxon>
        <taxon>Planctomycetota</taxon>
        <taxon>Planctomycetia</taxon>
        <taxon>Pirellulales</taxon>
        <taxon>Pirellulaceae</taxon>
        <taxon>Novipirellula</taxon>
    </lineage>
</organism>
<accession>A0A5C6D1U8</accession>
<sequence length="43" mass="4775" precursor="true">MTHCEAEQLYELSVAPMANDTMVFAAGYPLTDTVAPLTKDHYE</sequence>
<evidence type="ECO:0000313" key="2">
    <source>
        <dbReference type="Proteomes" id="UP000319143"/>
    </source>
</evidence>
<protein>
    <submittedName>
        <fullName evidence="1">Uncharacterized protein</fullName>
    </submittedName>
</protein>
<comment type="caution">
    <text evidence="1">The sequence shown here is derived from an EMBL/GenBank/DDBJ whole genome shotgun (WGS) entry which is preliminary data.</text>
</comment>
<dbReference type="Proteomes" id="UP000319143">
    <property type="component" value="Unassembled WGS sequence"/>
</dbReference>
<dbReference type="RefSeq" id="WP_261344930.1">
    <property type="nucleotide sequence ID" value="NZ_SJPV01000021.1"/>
</dbReference>
<name>A0A5C6D1U8_9BACT</name>
<dbReference type="AlphaFoldDB" id="A0A5C6D1U8"/>
<dbReference type="EMBL" id="SJPV01000021">
    <property type="protein sequence ID" value="TWU30708.1"/>
    <property type="molecule type" value="Genomic_DNA"/>
</dbReference>
<gene>
    <name evidence="1" type="ORF">Poly41_66130</name>
</gene>
<evidence type="ECO:0000313" key="1">
    <source>
        <dbReference type="EMBL" id="TWU30708.1"/>
    </source>
</evidence>
<keyword evidence="2" id="KW-1185">Reference proteome</keyword>